<evidence type="ECO:0000313" key="1">
    <source>
        <dbReference type="EMBL" id="AMH39527.1"/>
    </source>
</evidence>
<evidence type="ECO:0000313" key="2">
    <source>
        <dbReference type="EMBL" id="KZD25499.1"/>
    </source>
</evidence>
<dbReference type="EMBL" id="LVYV01000001">
    <property type="protein sequence ID" value="KZD25499.1"/>
    <property type="molecule type" value="Genomic_DNA"/>
</dbReference>
<reference evidence="1" key="1">
    <citation type="submission" date="2015-10" db="EMBL/GenBank/DDBJ databases">
        <title>Evolution marks in rhizobial microsymbionts genomes from the relict species Vavilovia formosa (Stev.) Fed.</title>
        <authorList>
            <person name="Kopat V."/>
        </authorList>
    </citation>
    <scope>NUCLEOTIDE SEQUENCE</scope>
    <source>
        <strain evidence="1">Vaf-07</strain>
    </source>
</reference>
<reference evidence="2 3" key="2">
    <citation type="submission" date="2016-03" db="EMBL/GenBank/DDBJ databases">
        <title>Microsymbionts genomes from the relict species Vavilovia formosa (Stev.) Fed.</title>
        <authorList>
            <person name="Kopat V."/>
            <person name="Chirak E."/>
            <person name="Kimeklis A."/>
            <person name="Andronov E."/>
        </authorList>
    </citation>
    <scope>NUCLEOTIDE SEQUENCE [LARGE SCALE GENOMIC DNA]</scope>
    <source>
        <strain evidence="2 3">Vaf07</strain>
    </source>
</reference>
<dbReference type="Proteomes" id="UP000076574">
    <property type="component" value="Unassembled WGS sequence"/>
</dbReference>
<name>A0A109ZYB8_9BRAD</name>
<sequence>MAKRTGGIAVTDTDALNEHISGIRGAATSWTYSAADVQRLAVEAEARLSKLFLAPTHRSGAVATARSAGPSAAAYRYSVSGADVTLRRAKDGWRLVDYQRCNVFPRSVEKIDIHISPDQAEKSVETMRRQIRVTVFAQTEKAAA</sequence>
<keyword evidence="3" id="KW-1185">Reference proteome</keyword>
<dbReference type="RefSeq" id="WP_068729814.1">
    <property type="nucleotide sequence ID" value="NZ_LVYV01000001.1"/>
</dbReference>
<dbReference type="AlphaFoldDB" id="A0A109ZYB8"/>
<dbReference type="OrthoDB" id="7742228at2"/>
<protein>
    <submittedName>
        <fullName evidence="1">Uncharacterized protein</fullName>
    </submittedName>
</protein>
<proteinExistence type="predicted"/>
<organism evidence="1">
    <name type="scientific">Tardiphaga robiniae</name>
    <dbReference type="NCBI Taxonomy" id="943830"/>
    <lineage>
        <taxon>Bacteria</taxon>
        <taxon>Pseudomonadati</taxon>
        <taxon>Pseudomonadota</taxon>
        <taxon>Alphaproteobacteria</taxon>
        <taxon>Hyphomicrobiales</taxon>
        <taxon>Nitrobacteraceae</taxon>
        <taxon>Tardiphaga</taxon>
    </lineage>
</organism>
<accession>A0A109ZYB8</accession>
<dbReference type="EMBL" id="KT955714">
    <property type="protein sequence ID" value="AMH39527.1"/>
    <property type="molecule type" value="Genomic_DNA"/>
</dbReference>
<evidence type="ECO:0000313" key="3">
    <source>
        <dbReference type="Proteomes" id="UP000076574"/>
    </source>
</evidence>
<gene>
    <name evidence="2" type="ORF">A4A58_03540</name>
    <name evidence="1" type="ORF">PROKKA_00716</name>
</gene>